<accession>A0A395M1D9</accession>
<evidence type="ECO:0000313" key="2">
    <source>
        <dbReference type="EMBL" id="RFM24576.1"/>
    </source>
</evidence>
<dbReference type="Gene3D" id="3.60.15.10">
    <property type="entry name" value="Ribonuclease Z/Hydroxyacylglutathione hydrolase-like"/>
    <property type="match status" value="1"/>
</dbReference>
<evidence type="ECO:0000313" key="3">
    <source>
        <dbReference type="Proteomes" id="UP000266389"/>
    </source>
</evidence>
<comment type="caution">
    <text evidence="2">The sequence shown here is derived from an EMBL/GenBank/DDBJ whole genome shotgun (WGS) entry which is preliminary data.</text>
</comment>
<reference evidence="2 3" key="1">
    <citation type="journal article" date="2011" name="ISME J.">
        <title>Community ecology of hot spring cyanobacterial mats: predominant populations and their functional potential.</title>
        <authorList>
            <person name="Klatt C.G."/>
            <person name="Wood J.M."/>
            <person name="Rusch D.B."/>
            <person name="Bateson M.M."/>
            <person name="Hamamura N."/>
            <person name="Heidelberg J.F."/>
            <person name="Grossman A.R."/>
            <person name="Bhaya D."/>
            <person name="Cohan F.M."/>
            <person name="Kuhl M."/>
            <person name="Bryant D.A."/>
            <person name="Ward D.M."/>
        </authorList>
    </citation>
    <scope>NUCLEOTIDE SEQUENCE [LARGE SCALE GENOMIC DNA]</scope>
    <source>
        <strain evidence="2">OS</strain>
    </source>
</reference>
<feature type="domain" description="Metallo-beta-lactamase" evidence="1">
    <location>
        <begin position="47"/>
        <end position="228"/>
    </location>
</feature>
<dbReference type="InterPro" id="IPR001279">
    <property type="entry name" value="Metallo-B-lactamas"/>
</dbReference>
<dbReference type="EMBL" id="PHFL01000039">
    <property type="protein sequence ID" value="RFM24576.1"/>
    <property type="molecule type" value="Genomic_DNA"/>
</dbReference>
<dbReference type="PANTHER" id="PTHR42663:SF6">
    <property type="entry name" value="HYDROLASE C777.06C-RELATED"/>
    <property type="match status" value="1"/>
</dbReference>
<dbReference type="GO" id="GO:0016787">
    <property type="term" value="F:hydrolase activity"/>
    <property type="evidence" value="ECO:0007669"/>
    <property type="project" value="UniProtKB-KW"/>
</dbReference>
<protein>
    <submittedName>
        <fullName evidence="2">MBL fold metallo-hydrolase</fullName>
    </submittedName>
</protein>
<dbReference type="AlphaFoldDB" id="A0A395M1D9"/>
<proteinExistence type="predicted"/>
<sequence>MKITLLGSGTSQGIPVPLCQCRVCTSTDVRDKRLRCSALVETAGLSILIDTSIDFRQQMLRSKVQRIDAVLQTHHHYDHLFGLDDIRAFSNAQQAPIDFYTSPQCEPEVMRRFGYAFSEQNLKWGLPSLKMHVVDAPFVIEKNGQRVEVIPIDVGHGNIVIYGYRIGNFAYLTDCKTLPTHSYERLQGLDVLFIDCLRLKPHPTHACLSETLAHIERIQPRRAVLIHMSHEVSHAELEAMLPEHICVGYDEMVVILD</sequence>
<dbReference type="Pfam" id="PF12706">
    <property type="entry name" value="Lactamase_B_2"/>
    <property type="match status" value="1"/>
</dbReference>
<dbReference type="PANTHER" id="PTHR42663">
    <property type="entry name" value="HYDROLASE C777.06C-RELATED-RELATED"/>
    <property type="match status" value="1"/>
</dbReference>
<organism evidence="2 3">
    <name type="scientific">Candidatus Thermochlorobacter aerophilus</name>
    <dbReference type="NCBI Taxonomy" id="1868324"/>
    <lineage>
        <taxon>Bacteria</taxon>
        <taxon>Pseudomonadati</taxon>
        <taxon>Chlorobiota</taxon>
        <taxon>Chlorobiia</taxon>
        <taxon>Chlorobiales</taxon>
        <taxon>Candidatus Thermochlorobacteriaceae</taxon>
        <taxon>Candidatus Thermochlorobacter</taxon>
    </lineage>
</organism>
<gene>
    <name evidence="2" type="ORF">D0433_06220</name>
</gene>
<dbReference type="Proteomes" id="UP000266389">
    <property type="component" value="Unassembled WGS sequence"/>
</dbReference>
<evidence type="ECO:0000259" key="1">
    <source>
        <dbReference type="Pfam" id="PF12706"/>
    </source>
</evidence>
<dbReference type="CDD" id="cd16279">
    <property type="entry name" value="metallo-hydrolase-like_MBL-fold"/>
    <property type="match status" value="1"/>
</dbReference>
<name>A0A395M1D9_9BACT</name>
<dbReference type="InterPro" id="IPR036866">
    <property type="entry name" value="RibonucZ/Hydroxyglut_hydro"/>
</dbReference>
<keyword evidence="2" id="KW-0378">Hydrolase</keyword>
<dbReference type="SUPFAM" id="SSF56281">
    <property type="entry name" value="Metallo-hydrolase/oxidoreductase"/>
    <property type="match status" value="1"/>
</dbReference>